<evidence type="ECO:0000313" key="2">
    <source>
        <dbReference type="EMBL" id="KAJ1215148.1"/>
    </source>
</evidence>
<feature type="non-terminal residue" evidence="2">
    <location>
        <position position="1"/>
    </location>
</feature>
<feature type="non-terminal residue" evidence="2">
    <location>
        <position position="61"/>
    </location>
</feature>
<evidence type="ECO:0000313" key="3">
    <source>
        <dbReference type="Proteomes" id="UP001066276"/>
    </source>
</evidence>
<organism evidence="2 3">
    <name type="scientific">Pleurodeles waltl</name>
    <name type="common">Iberian ribbed newt</name>
    <dbReference type="NCBI Taxonomy" id="8319"/>
    <lineage>
        <taxon>Eukaryota</taxon>
        <taxon>Metazoa</taxon>
        <taxon>Chordata</taxon>
        <taxon>Craniata</taxon>
        <taxon>Vertebrata</taxon>
        <taxon>Euteleostomi</taxon>
        <taxon>Amphibia</taxon>
        <taxon>Batrachia</taxon>
        <taxon>Caudata</taxon>
        <taxon>Salamandroidea</taxon>
        <taxon>Salamandridae</taxon>
        <taxon>Pleurodelinae</taxon>
        <taxon>Pleurodeles</taxon>
    </lineage>
</organism>
<reference evidence="2" key="1">
    <citation type="journal article" date="2022" name="bioRxiv">
        <title>Sequencing and chromosome-scale assembly of the giantPleurodeles waltlgenome.</title>
        <authorList>
            <person name="Brown T."/>
            <person name="Elewa A."/>
            <person name="Iarovenko S."/>
            <person name="Subramanian E."/>
            <person name="Araus A.J."/>
            <person name="Petzold A."/>
            <person name="Susuki M."/>
            <person name="Suzuki K.-i.T."/>
            <person name="Hayashi T."/>
            <person name="Toyoda A."/>
            <person name="Oliveira C."/>
            <person name="Osipova E."/>
            <person name="Leigh N.D."/>
            <person name="Simon A."/>
            <person name="Yun M.H."/>
        </authorList>
    </citation>
    <scope>NUCLEOTIDE SEQUENCE</scope>
    <source>
        <strain evidence="2">20211129_DDA</strain>
        <tissue evidence="2">Liver</tissue>
    </source>
</reference>
<comment type="caution">
    <text evidence="2">The sequence shown here is derived from an EMBL/GenBank/DDBJ whole genome shotgun (WGS) entry which is preliminary data.</text>
</comment>
<dbReference type="EMBL" id="JANPWB010000001">
    <property type="protein sequence ID" value="KAJ1215148.1"/>
    <property type="molecule type" value="Genomic_DNA"/>
</dbReference>
<evidence type="ECO:0000256" key="1">
    <source>
        <dbReference type="SAM" id="MobiDB-lite"/>
    </source>
</evidence>
<gene>
    <name evidence="2" type="ORF">NDU88_002757</name>
</gene>
<sequence length="61" mass="6637">VLNDDHCQWYTADSNPLVTETLTMALSTTPNTTNLLDGNTDDGSLINENDDNSDYVDTGQS</sequence>
<feature type="region of interest" description="Disordered" evidence="1">
    <location>
        <begin position="30"/>
        <end position="61"/>
    </location>
</feature>
<accession>A0AAV7WM42</accession>
<name>A0AAV7WM42_PLEWA</name>
<dbReference type="Proteomes" id="UP001066276">
    <property type="component" value="Chromosome 1_1"/>
</dbReference>
<keyword evidence="3" id="KW-1185">Reference proteome</keyword>
<protein>
    <submittedName>
        <fullName evidence="2">Uncharacterized protein</fullName>
    </submittedName>
</protein>
<proteinExistence type="predicted"/>
<dbReference type="AlphaFoldDB" id="A0AAV7WM42"/>